<dbReference type="EMBL" id="JARKHS020001607">
    <property type="protein sequence ID" value="KAK8787654.1"/>
    <property type="molecule type" value="Genomic_DNA"/>
</dbReference>
<gene>
    <name evidence="1" type="ORF">V5799_022572</name>
</gene>
<dbReference type="Proteomes" id="UP001321473">
    <property type="component" value="Unassembled WGS sequence"/>
</dbReference>
<evidence type="ECO:0000313" key="1">
    <source>
        <dbReference type="EMBL" id="KAK8787654.1"/>
    </source>
</evidence>
<keyword evidence="2" id="KW-1185">Reference proteome</keyword>
<dbReference type="SUPFAM" id="SSF55486">
    <property type="entry name" value="Metalloproteases ('zincins'), catalytic domain"/>
    <property type="match status" value="2"/>
</dbReference>
<dbReference type="PROSITE" id="PS51885">
    <property type="entry name" value="NEPRILYSIN"/>
    <property type="match status" value="1"/>
</dbReference>
<name>A0AAQ4FK31_AMBAM</name>
<dbReference type="Gene3D" id="1.10.1380.10">
    <property type="entry name" value="Neutral endopeptidase , domain2"/>
    <property type="match status" value="1"/>
</dbReference>
<organism evidence="1 2">
    <name type="scientific">Amblyomma americanum</name>
    <name type="common">Lone star tick</name>
    <dbReference type="NCBI Taxonomy" id="6943"/>
    <lineage>
        <taxon>Eukaryota</taxon>
        <taxon>Metazoa</taxon>
        <taxon>Ecdysozoa</taxon>
        <taxon>Arthropoda</taxon>
        <taxon>Chelicerata</taxon>
        <taxon>Arachnida</taxon>
        <taxon>Acari</taxon>
        <taxon>Parasitiformes</taxon>
        <taxon>Ixodida</taxon>
        <taxon>Ixodoidea</taxon>
        <taxon>Ixodidae</taxon>
        <taxon>Amblyomminae</taxon>
        <taxon>Amblyomma</taxon>
    </lineage>
</organism>
<dbReference type="GO" id="GO:0016485">
    <property type="term" value="P:protein processing"/>
    <property type="evidence" value="ECO:0007669"/>
    <property type="project" value="TreeGrafter"/>
</dbReference>
<dbReference type="GO" id="GO:0004222">
    <property type="term" value="F:metalloendopeptidase activity"/>
    <property type="evidence" value="ECO:0007669"/>
    <property type="project" value="InterPro"/>
</dbReference>
<dbReference type="GO" id="GO:0005886">
    <property type="term" value="C:plasma membrane"/>
    <property type="evidence" value="ECO:0007669"/>
    <property type="project" value="TreeGrafter"/>
</dbReference>
<sequence length="554" mass="62197">MAVPQKRRTAIQEAAMLYRSCTDVYNGGRDNTDEAKALLQKFGISWPVVSAPSNVLRILSSVSATWYCGSVLRFEISALDKRLTITPAPFFQFLIERRAQLLQKGWDEERYRGLFEALVEAFALPDTGRPLTFEKHVMIEGTVLLLLRSAFTAPSWRTIQNATLDDVVDMTQKAKPRKAWEEELTAAFKAFVDVSFVVAVENVGFFLAFFDLLRRQGEYILAYYVGWDVVQLLALVSSADLIRHYFVVGDEAKEGHALFCVKLTYMYMSPFLYASYVRDHIGIDVLSDVGDVARSIEKASWDSATTWWQKASIAANLLSGRKLVDYLNTTRKSDVSIINQYTLIPKMSDNILTNMRVATWSRAVGSIRTSVAIMMEDGRVRFYHFSNGTLQLHPIAFQEPFYSSEALPAIKYGTVGAEIAYAMASRVLSIALPSNAELGEALRPRLACIFGHELATAELRVDQIELLQSLTSIRIALRAYLDRWRPNGGRLRDYGHLSGAQLFFLFWCFVQCGVEGGSSVCNDPARLIAGFADAFRCAKNSSMFTGKDCRTFEP</sequence>
<dbReference type="AlphaFoldDB" id="A0AAQ4FK31"/>
<dbReference type="InterPro" id="IPR042089">
    <property type="entry name" value="Peptidase_M13_dom_2"/>
</dbReference>
<dbReference type="Gene3D" id="3.40.390.10">
    <property type="entry name" value="Collagenase (Catalytic Domain)"/>
    <property type="match status" value="2"/>
</dbReference>
<dbReference type="InterPro" id="IPR024079">
    <property type="entry name" value="MetalloPept_cat_dom_sf"/>
</dbReference>
<dbReference type="PANTHER" id="PTHR11733:SF241">
    <property type="entry name" value="GH26575P-RELATED"/>
    <property type="match status" value="1"/>
</dbReference>
<accession>A0AAQ4FK31</accession>
<protein>
    <submittedName>
        <fullName evidence="1">Uncharacterized protein</fullName>
    </submittedName>
</protein>
<evidence type="ECO:0000313" key="2">
    <source>
        <dbReference type="Proteomes" id="UP001321473"/>
    </source>
</evidence>
<proteinExistence type="predicted"/>
<dbReference type="InterPro" id="IPR000718">
    <property type="entry name" value="Peptidase_M13"/>
</dbReference>
<dbReference type="PANTHER" id="PTHR11733">
    <property type="entry name" value="ZINC METALLOPROTEASE FAMILY M13 NEPRILYSIN-RELATED"/>
    <property type="match status" value="1"/>
</dbReference>
<comment type="caution">
    <text evidence="1">The sequence shown here is derived from an EMBL/GenBank/DDBJ whole genome shotgun (WGS) entry which is preliminary data.</text>
</comment>
<reference evidence="1 2" key="1">
    <citation type="journal article" date="2023" name="Arcadia Sci">
        <title>De novo assembly of a long-read Amblyomma americanum tick genome.</title>
        <authorList>
            <person name="Chou S."/>
            <person name="Poskanzer K.E."/>
            <person name="Rollins M."/>
            <person name="Thuy-Boun P.S."/>
        </authorList>
    </citation>
    <scope>NUCLEOTIDE SEQUENCE [LARGE SCALE GENOMIC DNA]</scope>
    <source>
        <strain evidence="1">F_SG_1</strain>
        <tissue evidence="1">Salivary glands</tissue>
    </source>
</reference>